<feature type="compositionally biased region" description="Basic and acidic residues" evidence="1">
    <location>
        <begin position="1021"/>
        <end position="1034"/>
    </location>
</feature>
<feature type="region of interest" description="Disordered" evidence="1">
    <location>
        <begin position="256"/>
        <end position="300"/>
    </location>
</feature>
<feature type="compositionally biased region" description="Polar residues" evidence="1">
    <location>
        <begin position="665"/>
        <end position="680"/>
    </location>
</feature>
<sequence length="1090" mass="118606">MDDDFDKDTFIQAKLGTKQRIAQAKLRVAEKRALEIAARHAEAATTPSPSPLPASPFIRPSAQSISSYAPESNALLRSPTTEVERVERTNSIKELSKKIVAARNSELHELITKMILCCPGAKEMAESFFLSNEAQSDDEEVVNRGIIHAARRENGEGHNANHVTYTVEGAVGTELNEGRMRGDTLGAQSNPNGQTHVPDQPTDGLNTAQEDNPSALYLASHPKHNSIFRNSDAHRQLDLQQQDNQSDSMQIEEIVDNQAPTNIDENSQKDDTATAQGESETALASETAEKTSSNPMNDALLGNVSDTEIINALVALPSNITESRETSAFHTPSRGTPQISLPEVSENVIDTGPSEVLTTDIIQVVKDISARYVNLARAFGSGNFPFDKLASIAAETSRNESAKEFSFESFKNIVDSVRKNIETMQGANANNVALESMTQSVREVSSDLGSPIPMDASGQELARNPVCKDGINSAIQEAIVSAESTDSEEDEHVDVANIISSHYNCDSCRKPIVLPEVFIVSLENPGPTTCLHCKTRKASGIIRRKLGSRVRSNISMEVPTSERDNQPTLDQVGHRSSEDSETANQLPRTVPDNLGSLSESFSEPLPQSVPEVPEEPLVSVEAGENDSGGTPQGFGHIEGDNIKHEGRGDTIIVEIPAWRGPTGPQVPTGQTSANGQSLSSLGKRKVRRIEGEAVYSSPIGPKRRRGRPSKNYQAIVSDSSPASSSPILIAASNQSTQATSTLKKRGRPFRVKLETGEPNKVMEQTWEPKNPEEYTSAIRPISQRMSAKKSREITQNQLSERQDLMEDLVQDGTQDVTRDINHHSKPTKETLAINHSDNGSIPKSRAARRRRRNKKLKHKKKLMAIQRDSGSGHSQAQASEFRTGSNLMTGTMPDNNITSTSLSDTFSAEMDVQGPATEIPVGRGEQSERNGNLSFNGDQEMPQSILEQGSRIFNGNTTSTTVRAEHDNVDDRVTGSLQGNKSGVEKVVGSIARSMNDKSRATSGEGSNIMRNPNEIGNESHISKEGQDKVRDSSSEDPIPAHTEPHPQIPMYPSSFPNIENQQPSLIAEPEPTHTTTSYKYITALGFFIP</sequence>
<comment type="caution">
    <text evidence="2">The sequence shown here is derived from an EMBL/GenBank/DDBJ whole genome shotgun (WGS) entry which is preliminary data.</text>
</comment>
<proteinExistence type="predicted"/>
<organism evidence="2 3">
    <name type="scientific">Sclerotinia trifoliorum</name>
    <dbReference type="NCBI Taxonomy" id="28548"/>
    <lineage>
        <taxon>Eukaryota</taxon>
        <taxon>Fungi</taxon>
        <taxon>Dikarya</taxon>
        <taxon>Ascomycota</taxon>
        <taxon>Pezizomycotina</taxon>
        <taxon>Leotiomycetes</taxon>
        <taxon>Helotiales</taxon>
        <taxon>Sclerotiniaceae</taxon>
        <taxon>Sclerotinia</taxon>
    </lineage>
</organism>
<feature type="region of interest" description="Disordered" evidence="1">
    <location>
        <begin position="658"/>
        <end position="683"/>
    </location>
</feature>
<name>A0A8H2VV33_9HELO</name>
<feature type="compositionally biased region" description="Basic and acidic residues" evidence="1">
    <location>
        <begin position="816"/>
        <end position="828"/>
    </location>
</feature>
<evidence type="ECO:0000313" key="2">
    <source>
        <dbReference type="EMBL" id="CAD6445319.1"/>
    </source>
</evidence>
<reference evidence="2" key="1">
    <citation type="submission" date="2020-10" db="EMBL/GenBank/DDBJ databases">
        <authorList>
            <person name="Kusch S."/>
        </authorList>
    </citation>
    <scope>NUCLEOTIDE SEQUENCE</scope>
    <source>
        <strain evidence="2">SwB9</strain>
    </source>
</reference>
<evidence type="ECO:0000256" key="1">
    <source>
        <dbReference type="SAM" id="MobiDB-lite"/>
    </source>
</evidence>
<feature type="region of interest" description="Disordered" evidence="1">
    <location>
        <begin position="995"/>
        <end position="1058"/>
    </location>
</feature>
<dbReference type="EMBL" id="CAJHIA010000014">
    <property type="protein sequence ID" value="CAD6445319.1"/>
    <property type="molecule type" value="Genomic_DNA"/>
</dbReference>
<feature type="compositionally biased region" description="Basic residues" evidence="1">
    <location>
        <begin position="845"/>
        <end position="862"/>
    </location>
</feature>
<feature type="region of interest" description="Disordered" evidence="1">
    <location>
        <begin position="917"/>
        <end position="939"/>
    </location>
</feature>
<protein>
    <submittedName>
        <fullName evidence="2">1d8e8259-fdbf-4c38-b471-9eeb2321668f</fullName>
    </submittedName>
</protein>
<feature type="region of interest" description="Disordered" evidence="1">
    <location>
        <begin position="816"/>
        <end position="876"/>
    </location>
</feature>
<accession>A0A8H2VV33</accession>
<evidence type="ECO:0000313" key="3">
    <source>
        <dbReference type="Proteomes" id="UP000624404"/>
    </source>
</evidence>
<feature type="compositionally biased region" description="Low complexity" evidence="1">
    <location>
        <begin position="278"/>
        <end position="293"/>
    </location>
</feature>
<gene>
    <name evidence="2" type="ORF">SCLTRI_LOCUS5110</name>
</gene>
<feature type="compositionally biased region" description="Polar residues" evidence="1">
    <location>
        <begin position="186"/>
        <end position="210"/>
    </location>
</feature>
<feature type="region of interest" description="Disordered" evidence="1">
    <location>
        <begin position="180"/>
        <end position="210"/>
    </location>
</feature>
<dbReference type="OrthoDB" id="5422613at2759"/>
<feature type="compositionally biased region" description="Low complexity" evidence="1">
    <location>
        <begin position="602"/>
        <end position="621"/>
    </location>
</feature>
<keyword evidence="3" id="KW-1185">Reference proteome</keyword>
<dbReference type="AlphaFoldDB" id="A0A8H2VV33"/>
<feature type="region of interest" description="Disordered" evidence="1">
    <location>
        <begin position="552"/>
        <end position="643"/>
    </location>
</feature>
<feature type="compositionally biased region" description="Polar residues" evidence="1">
    <location>
        <begin position="1001"/>
        <end position="1017"/>
    </location>
</feature>
<feature type="compositionally biased region" description="Polar residues" evidence="1">
    <location>
        <begin position="929"/>
        <end position="939"/>
    </location>
</feature>
<dbReference type="Proteomes" id="UP000624404">
    <property type="component" value="Unassembled WGS sequence"/>
</dbReference>